<gene>
    <name evidence="1" type="ORF">KUV26_06060</name>
</gene>
<reference evidence="1 2" key="1">
    <citation type="submission" date="2021-06" db="EMBL/GenBank/DDBJ databases">
        <title>50 bacteria genomes isolated from Dapeng, Shenzhen, China.</title>
        <authorList>
            <person name="Zheng W."/>
            <person name="Yu S."/>
            <person name="Huang Y."/>
        </authorList>
    </citation>
    <scope>NUCLEOTIDE SEQUENCE [LARGE SCALE GENOMIC DNA]</scope>
    <source>
        <strain evidence="1 2">DP1N14-2</strain>
    </source>
</reference>
<accession>A0ABS7NDS2</accession>
<organism evidence="1 2">
    <name type="scientific">Leisingera daeponensis</name>
    <dbReference type="NCBI Taxonomy" id="405746"/>
    <lineage>
        <taxon>Bacteria</taxon>
        <taxon>Pseudomonadati</taxon>
        <taxon>Pseudomonadota</taxon>
        <taxon>Alphaproteobacteria</taxon>
        <taxon>Rhodobacterales</taxon>
        <taxon>Roseobacteraceae</taxon>
        <taxon>Leisingera</taxon>
    </lineage>
</organism>
<evidence type="ECO:0000313" key="2">
    <source>
        <dbReference type="Proteomes" id="UP000766629"/>
    </source>
</evidence>
<keyword evidence="2" id="KW-1185">Reference proteome</keyword>
<proteinExistence type="predicted"/>
<sequence length="105" mass="11200">MTDFAAVSRNSPFILPFSDIAGFLAFARKQGVAIARIEALDGSGNLVSYPVAGSPDAPLAIASFLFQFSENSAQDLAASFSYYKQVLAEVTAEAGWEAMIWLTEA</sequence>
<dbReference type="EMBL" id="JAHVJA010000002">
    <property type="protein sequence ID" value="MBY6138997.1"/>
    <property type="molecule type" value="Genomic_DNA"/>
</dbReference>
<evidence type="ECO:0008006" key="3">
    <source>
        <dbReference type="Google" id="ProtNLM"/>
    </source>
</evidence>
<dbReference type="Proteomes" id="UP000766629">
    <property type="component" value="Unassembled WGS sequence"/>
</dbReference>
<comment type="caution">
    <text evidence="1">The sequence shown here is derived from an EMBL/GenBank/DDBJ whole genome shotgun (WGS) entry which is preliminary data.</text>
</comment>
<protein>
    <recommendedName>
        <fullName evidence="3">GNAT family N-acetyltransferase</fullName>
    </recommendedName>
</protein>
<evidence type="ECO:0000313" key="1">
    <source>
        <dbReference type="EMBL" id="MBY6138997.1"/>
    </source>
</evidence>
<name>A0ABS7NDS2_9RHOB</name>
<dbReference type="RefSeq" id="WP_222507698.1">
    <property type="nucleotide sequence ID" value="NZ_JAHVJA010000002.1"/>
</dbReference>